<feature type="region of interest" description="Disordered" evidence="1">
    <location>
        <begin position="200"/>
        <end position="413"/>
    </location>
</feature>
<dbReference type="EMBL" id="SKBQ01000049">
    <property type="protein sequence ID" value="TPX11449.1"/>
    <property type="molecule type" value="Genomic_DNA"/>
</dbReference>
<dbReference type="InParanoid" id="A0A507B2D6"/>
<feature type="region of interest" description="Disordered" evidence="1">
    <location>
        <begin position="110"/>
        <end position="154"/>
    </location>
</feature>
<feature type="compositionally biased region" description="Low complexity" evidence="1">
    <location>
        <begin position="291"/>
        <end position="304"/>
    </location>
</feature>
<feature type="compositionally biased region" description="Polar residues" evidence="1">
    <location>
        <begin position="306"/>
        <end position="326"/>
    </location>
</feature>
<dbReference type="STRING" id="1093900.A0A507B2D6"/>
<dbReference type="Proteomes" id="UP000319257">
    <property type="component" value="Unassembled WGS sequence"/>
</dbReference>
<evidence type="ECO:0000313" key="3">
    <source>
        <dbReference type="EMBL" id="TPX11449.1"/>
    </source>
</evidence>
<proteinExistence type="predicted"/>
<protein>
    <submittedName>
        <fullName evidence="3">Uncharacterized protein</fullName>
    </submittedName>
</protein>
<feature type="compositionally biased region" description="Polar residues" evidence="1">
    <location>
        <begin position="208"/>
        <end position="226"/>
    </location>
</feature>
<evidence type="ECO:0000313" key="4">
    <source>
        <dbReference type="Proteomes" id="UP000319257"/>
    </source>
</evidence>
<dbReference type="PANTHER" id="PTHR40623">
    <property type="entry name" value="INTEGRAL MEMBRANE PROTEIN"/>
    <property type="match status" value="1"/>
</dbReference>
<dbReference type="OrthoDB" id="5426165at2759"/>
<dbReference type="PANTHER" id="PTHR40623:SF2">
    <property type="entry name" value="INTEGRAL MEMBRANE PROTEIN"/>
    <property type="match status" value="1"/>
</dbReference>
<feature type="region of interest" description="Disordered" evidence="1">
    <location>
        <begin position="166"/>
        <end position="187"/>
    </location>
</feature>
<accession>A0A507B2D6</accession>
<comment type="caution">
    <text evidence="3">The sequence shown here is derived from an EMBL/GenBank/DDBJ whole genome shotgun (WGS) entry which is preliminary data.</text>
</comment>
<name>A0A507B2D6_9PEZI</name>
<sequence length="413" mass="45550">MGHFFTGWALWEEMTFVLGMAIIVVFCMGLLKLWWTNRAVRRHEILDIEKRARLTEMRKTGLSSKRGGDIPFGIRAIQSGIEVDGIWISRPASANRASSKLEMSTTTTLIGDFDGQKGKDRRKHLSEEAKLDSRPNSSSTGGKPVPWRTTSDYSNLEGHMASDVASNKSMPLPQISEDPPQLDLNRNTSPLNEEALLQLEDQHGYRPSINTYVPSRYSSQHSSIQRNYYRPTKRSSASVSSSSSVSSDSSHSQGAVQPRSDPSSRNSSSSGRGYRSYASRRSHEPRPVPASPSQSSPDKSSFESAASPTSPRAEQSWQQKSNSQASRHGLYQPVAMPQPTFGPGDNYAHMNRTSRKVNSGFEVLPAGTFGYPQQPLSPNSDGFQDADLENEATAREQRKLQKKNSRTALAGAP</sequence>
<evidence type="ECO:0000256" key="1">
    <source>
        <dbReference type="SAM" id="MobiDB-lite"/>
    </source>
</evidence>
<feature type="compositionally biased region" description="Low complexity" evidence="1">
    <location>
        <begin position="235"/>
        <end position="279"/>
    </location>
</feature>
<keyword evidence="2" id="KW-0812">Transmembrane</keyword>
<keyword evidence="2" id="KW-1133">Transmembrane helix</keyword>
<dbReference type="GeneID" id="41975315"/>
<feature type="transmembrane region" description="Helical" evidence="2">
    <location>
        <begin position="14"/>
        <end position="35"/>
    </location>
</feature>
<organism evidence="3 4">
    <name type="scientific">Thyridium curvatum</name>
    <dbReference type="NCBI Taxonomy" id="1093900"/>
    <lineage>
        <taxon>Eukaryota</taxon>
        <taxon>Fungi</taxon>
        <taxon>Dikarya</taxon>
        <taxon>Ascomycota</taxon>
        <taxon>Pezizomycotina</taxon>
        <taxon>Sordariomycetes</taxon>
        <taxon>Sordariomycetidae</taxon>
        <taxon>Thyridiales</taxon>
        <taxon>Thyridiaceae</taxon>
        <taxon>Thyridium</taxon>
    </lineage>
</organism>
<reference evidence="3 4" key="1">
    <citation type="submission" date="2019-06" db="EMBL/GenBank/DDBJ databases">
        <title>Draft genome sequence of the filamentous fungus Phialemoniopsis curvata isolated from diesel fuel.</title>
        <authorList>
            <person name="Varaljay V.A."/>
            <person name="Lyon W.J."/>
            <person name="Crouch A.L."/>
            <person name="Drake C.E."/>
            <person name="Hollomon J.M."/>
            <person name="Nadeau L.J."/>
            <person name="Nunn H.S."/>
            <person name="Stevenson B.S."/>
            <person name="Bojanowski C.L."/>
            <person name="Crookes-Goodson W.J."/>
        </authorList>
    </citation>
    <scope>NUCLEOTIDE SEQUENCE [LARGE SCALE GENOMIC DNA]</scope>
    <source>
        <strain evidence="3 4">D216</strain>
    </source>
</reference>
<evidence type="ECO:0000256" key="2">
    <source>
        <dbReference type="SAM" id="Phobius"/>
    </source>
</evidence>
<gene>
    <name evidence="3" type="ORF">E0L32_007868</name>
</gene>
<dbReference type="AlphaFoldDB" id="A0A507B2D6"/>
<dbReference type="RefSeq" id="XP_030993160.1">
    <property type="nucleotide sequence ID" value="XM_031142659.1"/>
</dbReference>
<keyword evidence="2" id="KW-0472">Membrane</keyword>
<keyword evidence="4" id="KW-1185">Reference proteome</keyword>